<evidence type="ECO:0000256" key="1">
    <source>
        <dbReference type="SAM" id="MobiDB-lite"/>
    </source>
</evidence>
<dbReference type="InterPro" id="IPR005162">
    <property type="entry name" value="Retrotrans_gag_dom"/>
</dbReference>
<dbReference type="Pfam" id="PF03732">
    <property type="entry name" value="Retrotrans_gag"/>
    <property type="match status" value="1"/>
</dbReference>
<reference evidence="3" key="1">
    <citation type="journal article" date="2007" name="PLoS ONE">
        <title>The first genome sequence of an elite grapevine cultivar (Pinot noir Vitis vinifera L.): coping with a highly heterozygous genome.</title>
        <authorList>
            <person name="Velasco R."/>
            <person name="Zharkikh A."/>
            <person name="Troggio M."/>
            <person name="Cartwright D.A."/>
            <person name="Cestaro A."/>
            <person name="Pruss D."/>
            <person name="Pindo M."/>
            <person name="FitzGerald L.M."/>
            <person name="Vezzulli S."/>
            <person name="Reid J."/>
            <person name="Malacarne G."/>
            <person name="Iliev D."/>
            <person name="Coppola G."/>
            <person name="Wardell B."/>
            <person name="Micheletti D."/>
            <person name="Macalma T."/>
            <person name="Facci M."/>
            <person name="Mitchell J.T."/>
            <person name="Perazzolli M."/>
            <person name="Eldredge G."/>
            <person name="Gatto P."/>
            <person name="Oyzerski R."/>
            <person name="Moretto M."/>
            <person name="Gutin N."/>
            <person name="Stefanini M."/>
            <person name="Chen Y."/>
            <person name="Segala C."/>
            <person name="Davenport C."/>
            <person name="Dematte L."/>
            <person name="Mraz A."/>
            <person name="Battilana J."/>
            <person name="Stormo K."/>
            <person name="Costa F."/>
            <person name="Tao Q."/>
            <person name="Si-Ammour A."/>
            <person name="Harkins T."/>
            <person name="Lackey A."/>
            <person name="Perbost C."/>
            <person name="Taillon B."/>
            <person name="Stella A."/>
            <person name="Solovyev V."/>
            <person name="Fawcett J.A."/>
            <person name="Sterck L."/>
            <person name="Vandepoele K."/>
            <person name="Grando S.M."/>
            <person name="Toppo S."/>
            <person name="Moser C."/>
            <person name="Lanchbury J."/>
            <person name="Bogden R."/>
            <person name="Skolnick M."/>
            <person name="Sgaramella V."/>
            <person name="Bhatnagar S.K."/>
            <person name="Fontana P."/>
            <person name="Gutin A."/>
            <person name="Van de Peer Y."/>
            <person name="Salamini F."/>
            <person name="Viola R."/>
        </authorList>
    </citation>
    <scope>NUCLEOTIDE SEQUENCE</scope>
</reference>
<feature type="domain" description="Retrotransposon gag" evidence="2">
    <location>
        <begin position="134"/>
        <end position="225"/>
    </location>
</feature>
<sequence>MDSQPSRHVVLEDTPSDLVTPPVLPVQMPATQTLPTISHDQAAVIPPIVTLVTIIEDPRSRMDRLERRIGQMRDPDGMISWDDPDDVLVATLPVGFRMPDIERYTGVGCPRIHLRLYSTVMRALGLDEAQLLTLFPLSLSGTTQRWYASLEISCRRTWEDLAQEFLRQYSFSGDTSVTRRELESLRQGSDESVSSFISRWRERAAEMIKRPTERDQMSMFLRSLHPRFARHLTGVSFQDFGSLVQAFFDVDDGISRGLWSDIIHSPDIEGKGVGGSFESYGGVCSVDFQHRRPSYHPYARSLQIPRSDFPPLQHHHPHSVQQYPFVHPHTVTVRPSFQFQRPQTGIPRHEQAFERLRATGFLVPLAPRPPPSTFPPRFRAHEFYAYHQMAGHRTDYCASLRHTIHDLIDSGALRFTMSDEIAPITLTTLYEMMVDLTRRVERIELILSEHPSSSRGAPGVAMPSLPHLTPSMFATLGASHPRPRPHSVFQQHSSSISLATPTRSPPQFQGPPVITVPHERLHPRRRCQRHFSDLSIPLSRVFEMFQAMGFLAPLAPRTLPDPMPPQFWLDLYCTYHQSVGHHTDRCTALRHVVQDIIDSGTFGHPQSDMFPIPTSAQAMHADAPSPAVLDLIDLGD</sequence>
<proteinExistence type="predicted"/>
<evidence type="ECO:0000313" key="3">
    <source>
        <dbReference type="EMBL" id="CAN81276.1"/>
    </source>
</evidence>
<name>A5BLV3_VITVI</name>
<gene>
    <name evidence="3" type="ORF">VITISV_008647</name>
</gene>
<dbReference type="AlphaFoldDB" id="A5BLV3"/>
<feature type="region of interest" description="Disordered" evidence="1">
    <location>
        <begin position="479"/>
        <end position="511"/>
    </location>
</feature>
<protein>
    <recommendedName>
        <fullName evidence="2">Retrotransposon gag domain-containing protein</fullName>
    </recommendedName>
</protein>
<dbReference type="PANTHER" id="PTHR33223:SF8">
    <property type="entry name" value="OS04G0172440 PROTEIN"/>
    <property type="match status" value="1"/>
</dbReference>
<feature type="compositionally biased region" description="Polar residues" evidence="1">
    <location>
        <begin position="488"/>
        <end position="507"/>
    </location>
</feature>
<accession>A5BLV3</accession>
<dbReference type="ExpressionAtlas" id="A5BLV3">
    <property type="expression patterns" value="baseline and differential"/>
</dbReference>
<dbReference type="EMBL" id="AM463967">
    <property type="protein sequence ID" value="CAN81276.1"/>
    <property type="molecule type" value="Genomic_DNA"/>
</dbReference>
<evidence type="ECO:0000259" key="2">
    <source>
        <dbReference type="Pfam" id="PF03732"/>
    </source>
</evidence>
<dbReference type="PANTHER" id="PTHR33223">
    <property type="entry name" value="CCHC-TYPE DOMAIN-CONTAINING PROTEIN"/>
    <property type="match status" value="1"/>
</dbReference>
<organism evidence="3">
    <name type="scientific">Vitis vinifera</name>
    <name type="common">Grape</name>
    <dbReference type="NCBI Taxonomy" id="29760"/>
    <lineage>
        <taxon>Eukaryota</taxon>
        <taxon>Viridiplantae</taxon>
        <taxon>Streptophyta</taxon>
        <taxon>Embryophyta</taxon>
        <taxon>Tracheophyta</taxon>
        <taxon>Spermatophyta</taxon>
        <taxon>Magnoliopsida</taxon>
        <taxon>eudicotyledons</taxon>
        <taxon>Gunneridae</taxon>
        <taxon>Pentapetalae</taxon>
        <taxon>rosids</taxon>
        <taxon>Vitales</taxon>
        <taxon>Vitaceae</taxon>
        <taxon>Viteae</taxon>
        <taxon>Vitis</taxon>
    </lineage>
</organism>